<feature type="region of interest" description="Disordered" evidence="1">
    <location>
        <begin position="119"/>
        <end position="140"/>
    </location>
</feature>
<gene>
    <name evidence="2" type="ORF">EZ242_04645</name>
</gene>
<protein>
    <submittedName>
        <fullName evidence="2">Uncharacterized protein</fullName>
    </submittedName>
</protein>
<dbReference type="Proteomes" id="UP000297564">
    <property type="component" value="Unassembled WGS sequence"/>
</dbReference>
<evidence type="ECO:0000256" key="1">
    <source>
        <dbReference type="SAM" id="MobiDB-lite"/>
    </source>
</evidence>
<comment type="caution">
    <text evidence="2">The sequence shown here is derived from an EMBL/GenBank/DDBJ whole genome shotgun (WGS) entry which is preliminary data.</text>
</comment>
<proteinExistence type="predicted"/>
<evidence type="ECO:0000313" key="2">
    <source>
        <dbReference type="EMBL" id="TFZ05041.1"/>
    </source>
</evidence>
<reference evidence="2 3" key="1">
    <citation type="submission" date="2019-03" db="EMBL/GenBank/DDBJ databases">
        <title>Ramlibacter rhizophilus CCTCC AB2015357, whole genome shotgun sequence.</title>
        <authorList>
            <person name="Zhang X."/>
            <person name="Feng G."/>
            <person name="Zhu H."/>
        </authorList>
    </citation>
    <scope>NUCLEOTIDE SEQUENCE [LARGE SCALE GENOMIC DNA]</scope>
    <source>
        <strain evidence="2 3">CCTCC AB2015357</strain>
    </source>
</reference>
<dbReference type="AlphaFoldDB" id="A0A4Z0C1E1"/>
<dbReference type="RefSeq" id="WP_135283924.1">
    <property type="nucleotide sequence ID" value="NZ_SMLL01000001.1"/>
</dbReference>
<dbReference type="EMBL" id="SMLL01000001">
    <property type="protein sequence ID" value="TFZ05041.1"/>
    <property type="molecule type" value="Genomic_DNA"/>
</dbReference>
<sequence length="290" mass="32952">MRLPVINGRQAVPVRAIPYLTNFDPLCPDLLVLILLDEMPGRRWVLRANEIGASGEQYQWLPPQWEDVHERLEAERARIARDQASSPEGFVEWKDCSVRVLPPGVFVWRDELERDYARTFGKPDYGPPPPDDEIGPESEEDQVLKDFSLWTRQARREGHRALDIDRMPEPKAALREVLFEGFDSPEHRADVAPPGSDSAGAKQIAHPVTRKQIVATFKNLGWNWDRLWEDRRRNGLPEPLAEKQGKQLCYDALAIAIWVANRTGIPLTRVKAQLGIVDRASTAATPFSNL</sequence>
<accession>A0A4Z0C1E1</accession>
<name>A0A4Z0C1E1_9BURK</name>
<keyword evidence="3" id="KW-1185">Reference proteome</keyword>
<dbReference type="OrthoDB" id="8913853at2"/>
<organism evidence="2 3">
    <name type="scientific">Ramlibacter rhizophilus</name>
    <dbReference type="NCBI Taxonomy" id="1781167"/>
    <lineage>
        <taxon>Bacteria</taxon>
        <taxon>Pseudomonadati</taxon>
        <taxon>Pseudomonadota</taxon>
        <taxon>Betaproteobacteria</taxon>
        <taxon>Burkholderiales</taxon>
        <taxon>Comamonadaceae</taxon>
        <taxon>Ramlibacter</taxon>
    </lineage>
</organism>
<evidence type="ECO:0000313" key="3">
    <source>
        <dbReference type="Proteomes" id="UP000297564"/>
    </source>
</evidence>
<feature type="compositionally biased region" description="Acidic residues" evidence="1">
    <location>
        <begin position="130"/>
        <end position="140"/>
    </location>
</feature>